<feature type="compositionally biased region" description="Basic and acidic residues" evidence="7">
    <location>
        <begin position="935"/>
        <end position="944"/>
    </location>
</feature>
<evidence type="ECO:0000313" key="11">
    <source>
        <dbReference type="Proteomes" id="UP001209570"/>
    </source>
</evidence>
<evidence type="ECO:0000259" key="9">
    <source>
        <dbReference type="PROSITE" id="PS50866"/>
    </source>
</evidence>
<dbReference type="InterPro" id="IPR032675">
    <property type="entry name" value="LRR_dom_sf"/>
</dbReference>
<dbReference type="InterPro" id="IPR023753">
    <property type="entry name" value="FAD/NAD-binding_dom"/>
</dbReference>
<evidence type="ECO:0000256" key="4">
    <source>
        <dbReference type="ARBA" id="ARBA00022737"/>
    </source>
</evidence>
<dbReference type="PROSITE" id="PS50866">
    <property type="entry name" value="GOLD"/>
    <property type="match status" value="1"/>
</dbReference>
<keyword evidence="3" id="KW-0285">Flavoprotein</keyword>
<organism evidence="10 11">
    <name type="scientific">Pythium insidiosum</name>
    <name type="common">Pythiosis disease agent</name>
    <dbReference type="NCBI Taxonomy" id="114742"/>
    <lineage>
        <taxon>Eukaryota</taxon>
        <taxon>Sar</taxon>
        <taxon>Stramenopiles</taxon>
        <taxon>Oomycota</taxon>
        <taxon>Peronosporomycetes</taxon>
        <taxon>Pythiales</taxon>
        <taxon>Pythiaceae</taxon>
        <taxon>Pythium</taxon>
    </lineage>
</organism>
<dbReference type="CDD" id="cd00170">
    <property type="entry name" value="SEC14"/>
    <property type="match status" value="1"/>
</dbReference>
<dbReference type="Gene3D" id="3.80.10.10">
    <property type="entry name" value="Ribonuclease Inhibitor"/>
    <property type="match status" value="1"/>
</dbReference>
<proteinExistence type="predicted"/>
<feature type="compositionally biased region" description="Basic and acidic residues" evidence="7">
    <location>
        <begin position="867"/>
        <end position="881"/>
    </location>
</feature>
<dbReference type="InterPro" id="IPR036273">
    <property type="entry name" value="CRAL/TRIO_N_dom_sf"/>
</dbReference>
<dbReference type="InterPro" id="IPR036865">
    <property type="entry name" value="CRAL-TRIO_dom_sf"/>
</dbReference>
<dbReference type="Proteomes" id="UP001209570">
    <property type="component" value="Unassembled WGS sequence"/>
</dbReference>
<evidence type="ECO:0000256" key="1">
    <source>
        <dbReference type="ARBA" id="ARBA00001974"/>
    </source>
</evidence>
<dbReference type="InterPro" id="IPR009038">
    <property type="entry name" value="GOLD_dom"/>
</dbReference>
<dbReference type="Gene3D" id="3.40.525.10">
    <property type="entry name" value="CRAL-TRIO lipid binding domain"/>
    <property type="match status" value="1"/>
</dbReference>
<dbReference type="SUPFAM" id="SSF101576">
    <property type="entry name" value="Supernatant protein factor (SPF), C-terminal domain"/>
    <property type="match status" value="1"/>
</dbReference>
<comment type="cofactor">
    <cofactor evidence="1">
        <name>FAD</name>
        <dbReference type="ChEBI" id="CHEBI:57692"/>
    </cofactor>
</comment>
<dbReference type="Pfam" id="PF07992">
    <property type="entry name" value="Pyr_redox_2"/>
    <property type="match status" value="1"/>
</dbReference>
<dbReference type="GO" id="GO:0016491">
    <property type="term" value="F:oxidoreductase activity"/>
    <property type="evidence" value="ECO:0007669"/>
    <property type="project" value="InterPro"/>
</dbReference>
<dbReference type="InterPro" id="IPR001251">
    <property type="entry name" value="CRAL-TRIO_dom"/>
</dbReference>
<dbReference type="SUPFAM" id="SSF52087">
    <property type="entry name" value="CRAL/TRIO domain"/>
    <property type="match status" value="1"/>
</dbReference>
<dbReference type="EMBL" id="JAKCXM010000075">
    <property type="protein sequence ID" value="KAJ0403772.1"/>
    <property type="molecule type" value="Genomic_DNA"/>
</dbReference>
<dbReference type="PROSITE" id="PS50191">
    <property type="entry name" value="CRAL_TRIO"/>
    <property type="match status" value="1"/>
</dbReference>
<evidence type="ECO:0000256" key="2">
    <source>
        <dbReference type="ARBA" id="ARBA00022614"/>
    </source>
</evidence>
<reference evidence="10" key="1">
    <citation type="submission" date="2021-12" db="EMBL/GenBank/DDBJ databases">
        <title>Prjna785345.</title>
        <authorList>
            <person name="Rujirawat T."/>
            <person name="Krajaejun T."/>
        </authorList>
    </citation>
    <scope>NUCLEOTIDE SEQUENCE</scope>
    <source>
        <strain evidence="10">Pi057C3</strain>
    </source>
</reference>
<keyword evidence="2" id="KW-0433">Leucine-rich repeat</keyword>
<evidence type="ECO:0000256" key="5">
    <source>
        <dbReference type="ARBA" id="ARBA00022827"/>
    </source>
</evidence>
<dbReference type="SUPFAM" id="SSF46938">
    <property type="entry name" value="CRAL/TRIO N-terminal domain"/>
    <property type="match status" value="1"/>
</dbReference>
<sequence>MHDTTAIKMLKELETQGEAIALDIGPDGQWTGIQLPTTFEQEIRVYDPLVFATVAILKPSAARPPSITPQLFVMGKFETYMPPAKTSDEIKAEMDALAKKIENTVMEINQDDLLGDTLDLDVLQRNARELFRLFDQDRSNSIDFDAMQLLGVQGDATKLRKHFPSGTATISLDQFKAAWLELVDVEQELRKREVKLVQEDIDDDVTSSDSVANQLKEIPMEFGALINLRDLDLSWNQLTRLPDEIGCAAALRRVNLSHNQLGCLPDTIVLWENIELIKLSHNRLHTPLTTSLQQLGRLAYADFSSNKLTQLEPTLYNLPSLEVLNLANNQIASLPKELADSPCASTLQKLDLYHNRLTAIPLEWADLLTRLDVFSIGRNPMTLLPEKWSDQWRWVDQFTTGTANGYRPTQVKEWAFDWSAWYPVVASTWKRRAYDSSDSFVADVRANMGDNVWHHRLERMIRFYYFEFKHRGHEIVFAEMTEAERTAQTAMEDALRQQNESRVDEAIAIHEAQRERLRERYAVDKEATRERASEQRRDHERRLLHGVRVETQQWNDVVQQRWPGALERHEALIVVVGSGIAGISCIEELFRLRSLGYPSDEALKVVLVTASTEISRAKVVAHVTPRLQELDVERLDTAVFQQRTPELQVESVGVAAIEPDAKRVMLSGDILWEAPGIGRELTALETPEREQESWPIVVKLSNGKCWACDVVVTAMGVEPNTEWLPHELRRGPNGGILVNEDMQSLSDRDIFAAGDCCDALIESECWFQMRLWSQARAMGRRAAQAMLHAVGDEGGLEWEMFAHATHFFGFRVVLLGIYNSGSVELTDGERKIWSSDSESSTLTVAEHPTSDMTVMTRVAPRRSAKQLADEEQQRRISEAKDREDEMAIVRQINIEYSIAAAEEEKERRMREYEVAKVQEQLLRERNKTLAIAATEAERERRVSDAEASQLADEQVRKQAQQRAVSAMEHERARRMSSNSGAGAQDGSEDGALSSSTSDFSEIPVVHASTSKIVVDEHAEYRCFIESAQPDQEKDNLRALRMSLEDDLKDLPPFPDLVGDVRLLRFLRGHKQNVAVAATKFREMLALRRKHQLDEIRQDIGQKALTPDEFPGFQKIIPHIPFLNAYDLLSESITTSIETSDQAEAEANTTTTNTGGHVFYFEMTGYADLRGLAENVTDEEWLRFMLYDLEYRAMRLDQLSRQAERLVQTVFVRDLSGFSVTRMHPRVLPRILDVVRLASAAYPETTFETLLLNVPWIFDKLWRTIQPALQETQLSKIRMSASASSSLKALMSLRQSGPTSVMTSGDAASRLLELLGGRRERMPRLLGGKSVVHQIPQTGFLGRDSFVLLCEDSATQQAEIKAGGVLQLPFRMSMNDTICWEFEVKAHDIDFSVKMRTQGMGGAEEVDKVAKTRHPAGQTVAGSFTATENGTVVLSWDNSYSWTRGKTVAYKSNVVKATHDFSCLDISGNDCV</sequence>
<keyword evidence="4" id="KW-0677">Repeat</keyword>
<keyword evidence="11" id="KW-1185">Reference proteome</keyword>
<dbReference type="InterPro" id="IPR050260">
    <property type="entry name" value="FAD-bd_OxRdtase"/>
</dbReference>
<evidence type="ECO:0000259" key="8">
    <source>
        <dbReference type="PROSITE" id="PS50191"/>
    </source>
</evidence>
<feature type="domain" description="GOLD" evidence="9">
    <location>
        <begin position="1350"/>
        <end position="1453"/>
    </location>
</feature>
<dbReference type="InterPro" id="IPR036188">
    <property type="entry name" value="FAD/NAD-bd_sf"/>
</dbReference>
<evidence type="ECO:0000256" key="6">
    <source>
        <dbReference type="SAM" id="Coils"/>
    </source>
</evidence>
<dbReference type="Pfam" id="PF00650">
    <property type="entry name" value="CRAL_TRIO"/>
    <property type="match status" value="1"/>
</dbReference>
<comment type="caution">
    <text evidence="10">The sequence shown here is derived from an EMBL/GenBank/DDBJ whole genome shotgun (WGS) entry which is preliminary data.</text>
</comment>
<dbReference type="InterPro" id="IPR003591">
    <property type="entry name" value="Leu-rich_rpt_typical-subtyp"/>
</dbReference>
<dbReference type="Gene3D" id="3.50.50.60">
    <property type="entry name" value="FAD/NAD(P)-binding domain"/>
    <property type="match status" value="2"/>
</dbReference>
<evidence type="ECO:0000313" key="10">
    <source>
        <dbReference type="EMBL" id="KAJ0403772.1"/>
    </source>
</evidence>
<name>A0AAD5Q7T3_PYTIN</name>
<evidence type="ECO:0000256" key="3">
    <source>
        <dbReference type="ARBA" id="ARBA00022630"/>
    </source>
</evidence>
<accession>A0AAD5Q7T3</accession>
<dbReference type="SMART" id="SM00369">
    <property type="entry name" value="LRR_TYP"/>
    <property type="match status" value="5"/>
</dbReference>
<feature type="coiled-coil region" evidence="6">
    <location>
        <begin position="480"/>
        <end position="542"/>
    </location>
</feature>
<keyword evidence="6" id="KW-0175">Coiled coil</keyword>
<dbReference type="PANTHER" id="PTHR43429:SF2">
    <property type="entry name" value="PYRIDINE NUCLEOTIDE-DISULFIDE OXIDOREDUCTASE DOMAIN-CONTAINING PROTEIN 1"/>
    <property type="match status" value="1"/>
</dbReference>
<feature type="domain" description="CRAL-TRIO" evidence="8">
    <location>
        <begin position="1155"/>
        <end position="1333"/>
    </location>
</feature>
<dbReference type="Pfam" id="PF00560">
    <property type="entry name" value="LRR_1"/>
    <property type="match status" value="1"/>
</dbReference>
<protein>
    <submittedName>
        <fullName evidence="10">Uncharacterized protein</fullName>
    </submittedName>
</protein>
<feature type="region of interest" description="Disordered" evidence="7">
    <location>
        <begin position="862"/>
        <end position="881"/>
    </location>
</feature>
<dbReference type="SUPFAM" id="SSF52058">
    <property type="entry name" value="L domain-like"/>
    <property type="match status" value="1"/>
</dbReference>
<dbReference type="PROSITE" id="PS51450">
    <property type="entry name" value="LRR"/>
    <property type="match status" value="2"/>
</dbReference>
<dbReference type="SUPFAM" id="SSF51905">
    <property type="entry name" value="FAD/NAD(P)-binding domain"/>
    <property type="match status" value="1"/>
</dbReference>
<dbReference type="InterPro" id="IPR036598">
    <property type="entry name" value="GOLD_dom_sf"/>
</dbReference>
<dbReference type="PANTHER" id="PTHR43429">
    <property type="entry name" value="PYRIDINE NUCLEOTIDE-DISULFIDE OXIDOREDUCTASE DOMAIN-CONTAINING"/>
    <property type="match status" value="1"/>
</dbReference>
<dbReference type="Gene3D" id="2.60.120.680">
    <property type="entry name" value="GOLD domain"/>
    <property type="match status" value="1"/>
</dbReference>
<feature type="region of interest" description="Disordered" evidence="7">
    <location>
        <begin position="935"/>
        <end position="997"/>
    </location>
</feature>
<evidence type="ECO:0000256" key="7">
    <source>
        <dbReference type="SAM" id="MobiDB-lite"/>
    </source>
</evidence>
<keyword evidence="5" id="KW-0274">FAD</keyword>
<gene>
    <name evidence="10" type="ORF">P43SY_006315</name>
</gene>
<dbReference type="InterPro" id="IPR001611">
    <property type="entry name" value="Leu-rich_rpt"/>
</dbReference>